<dbReference type="PANTHER" id="PTHR11439">
    <property type="entry name" value="GAG-POL-RELATED RETROTRANSPOSON"/>
    <property type="match status" value="1"/>
</dbReference>
<comment type="caution">
    <text evidence="1">The sequence shown here is derived from an EMBL/GenBank/DDBJ whole genome shotgun (WGS) entry which is preliminary data.</text>
</comment>
<feature type="non-terminal residue" evidence="1">
    <location>
        <position position="1"/>
    </location>
</feature>
<dbReference type="OrthoDB" id="1931513at2759"/>
<protein>
    <recommendedName>
        <fullName evidence="3">RVT_2 domain-containing protein</fullName>
    </recommendedName>
</protein>
<gene>
    <name evidence="1" type="ORF">CFOL_v3_01147</name>
</gene>
<evidence type="ECO:0008006" key="3">
    <source>
        <dbReference type="Google" id="ProtNLM"/>
    </source>
</evidence>
<accession>A0A1Q3APP4</accession>
<dbReference type="AlphaFoldDB" id="A0A1Q3APP4"/>
<dbReference type="PANTHER" id="PTHR11439:SF498">
    <property type="entry name" value="DNAK FAMILY PROTEIN"/>
    <property type="match status" value="1"/>
</dbReference>
<proteinExistence type="predicted"/>
<dbReference type="STRING" id="3775.A0A1Q3APP4"/>
<name>A0A1Q3APP4_CEPFO</name>
<evidence type="ECO:0000313" key="1">
    <source>
        <dbReference type="EMBL" id="GAV57610.1"/>
    </source>
</evidence>
<dbReference type="EMBL" id="BDDD01000036">
    <property type="protein sequence ID" value="GAV57610.1"/>
    <property type="molecule type" value="Genomic_DNA"/>
</dbReference>
<dbReference type="InParanoid" id="A0A1Q3APP4"/>
<sequence length="104" mass="11805">LVYVNDIVITGSDFGLLQQAKHLLCQELQTNDLGQLGDEISDPSSYRRMVGRLIYLTETRPYIVHAVNILSQFMHKPCQSYLDTALRLLLYLKASPSQGFLLSF</sequence>
<dbReference type="Proteomes" id="UP000187406">
    <property type="component" value="Unassembled WGS sequence"/>
</dbReference>
<keyword evidence="2" id="KW-1185">Reference proteome</keyword>
<organism evidence="1 2">
    <name type="scientific">Cephalotus follicularis</name>
    <name type="common">Albany pitcher plant</name>
    <dbReference type="NCBI Taxonomy" id="3775"/>
    <lineage>
        <taxon>Eukaryota</taxon>
        <taxon>Viridiplantae</taxon>
        <taxon>Streptophyta</taxon>
        <taxon>Embryophyta</taxon>
        <taxon>Tracheophyta</taxon>
        <taxon>Spermatophyta</taxon>
        <taxon>Magnoliopsida</taxon>
        <taxon>eudicotyledons</taxon>
        <taxon>Gunneridae</taxon>
        <taxon>Pentapetalae</taxon>
        <taxon>rosids</taxon>
        <taxon>fabids</taxon>
        <taxon>Oxalidales</taxon>
        <taxon>Cephalotaceae</taxon>
        <taxon>Cephalotus</taxon>
    </lineage>
</organism>
<evidence type="ECO:0000313" key="2">
    <source>
        <dbReference type="Proteomes" id="UP000187406"/>
    </source>
</evidence>
<reference evidence="2" key="1">
    <citation type="submission" date="2016-04" db="EMBL/GenBank/DDBJ databases">
        <title>Cephalotus genome sequencing.</title>
        <authorList>
            <person name="Fukushima K."/>
            <person name="Hasebe M."/>
            <person name="Fang X."/>
        </authorList>
    </citation>
    <scope>NUCLEOTIDE SEQUENCE [LARGE SCALE GENOMIC DNA]</scope>
    <source>
        <strain evidence="2">cv. St1</strain>
    </source>
</reference>